<sequence>MPTALLLIGWLASAQADEGLSAGALRESAQASGHASASAAHSIAASGRATLGLSAVPLAIGGAVLGSAGSASAAVARDSMRAANAPIGTPLEITEETITIIPPDIALKPRAPVQPD</sequence>
<evidence type="ECO:0000313" key="2">
    <source>
        <dbReference type="Proteomes" id="UP000238326"/>
    </source>
</evidence>
<keyword evidence="2" id="KW-1185">Reference proteome</keyword>
<name>A0A2S9KCX5_9BURK</name>
<protein>
    <submittedName>
        <fullName evidence="1">Uncharacterized protein</fullName>
    </submittedName>
</protein>
<gene>
    <name evidence="1" type="ORF">C6P61_12825</name>
</gene>
<reference evidence="1 2" key="1">
    <citation type="submission" date="2018-03" db="EMBL/GenBank/DDBJ databases">
        <title>Comparative genomics illustrates the genes involved in a hyperalkaliphilic mechanisms of Serpentinomonas isolated from highly-alkaline calcium-rich serpentinized springs.</title>
        <authorList>
            <person name="Suzuki S."/>
            <person name="Ishii S."/>
            <person name="Walworth N."/>
            <person name="Bird L."/>
            <person name="Kuenen J.G."/>
            <person name="Nealson K.H."/>
        </authorList>
    </citation>
    <scope>NUCLEOTIDE SEQUENCE [LARGE SCALE GENOMIC DNA]</scope>
    <source>
        <strain evidence="1 2">83</strain>
    </source>
</reference>
<accession>A0A2S9KCX5</accession>
<dbReference type="EMBL" id="PVLR01000036">
    <property type="protein sequence ID" value="PRD68256.1"/>
    <property type="molecule type" value="Genomic_DNA"/>
</dbReference>
<organism evidence="1 2">
    <name type="scientific">Malikia spinosa</name>
    <dbReference type="NCBI Taxonomy" id="86180"/>
    <lineage>
        <taxon>Bacteria</taxon>
        <taxon>Pseudomonadati</taxon>
        <taxon>Pseudomonadota</taxon>
        <taxon>Betaproteobacteria</taxon>
        <taxon>Burkholderiales</taxon>
        <taxon>Comamonadaceae</taxon>
        <taxon>Malikia</taxon>
    </lineage>
</organism>
<dbReference type="Proteomes" id="UP000238326">
    <property type="component" value="Unassembled WGS sequence"/>
</dbReference>
<proteinExistence type="predicted"/>
<dbReference type="AlphaFoldDB" id="A0A2S9KCX5"/>
<evidence type="ECO:0000313" key="1">
    <source>
        <dbReference type="EMBL" id="PRD68256.1"/>
    </source>
</evidence>
<comment type="caution">
    <text evidence="1">The sequence shown here is derived from an EMBL/GenBank/DDBJ whole genome shotgun (WGS) entry which is preliminary data.</text>
</comment>